<evidence type="ECO:0000313" key="2">
    <source>
        <dbReference type="EMBL" id="MBB5070980.1"/>
    </source>
</evidence>
<dbReference type="PROSITE" id="PS50043">
    <property type="entry name" value="HTH_LUXR_2"/>
    <property type="match status" value="1"/>
</dbReference>
<sequence length="198" mass="21685">MFEQSGMCMANLDSGMRVLEANRYFFKQFGRGAADVRGRSFYDFLHPSVRGKFQYQFGRLTEGRNPRFVEHAVAIGAKDALFGGELTGIAVPGKSGRVEGVMVLLQPDEAQRSAMVGGKEKLLSEVDARILEGVAAGESTVQLAAKLYLSRGGVEYHVTTLLRKLKVTNRPALVSKGYSMGILGVGQWPPRVLPEYVK</sequence>
<dbReference type="InterPro" id="IPR036388">
    <property type="entry name" value="WH-like_DNA-bd_sf"/>
</dbReference>
<dbReference type="Gene3D" id="1.10.10.10">
    <property type="entry name" value="Winged helix-like DNA-binding domain superfamily/Winged helix DNA-binding domain"/>
    <property type="match status" value="1"/>
</dbReference>
<reference evidence="2 3" key="1">
    <citation type="submission" date="2020-08" db="EMBL/GenBank/DDBJ databases">
        <title>Sequencing the genomes of 1000 actinobacteria strains.</title>
        <authorList>
            <person name="Klenk H.-P."/>
        </authorList>
    </citation>
    <scope>NUCLEOTIDE SEQUENCE [LARGE SCALE GENOMIC DNA]</scope>
    <source>
        <strain evidence="2 3">DSM 45582</strain>
    </source>
</reference>
<dbReference type="InterPro" id="IPR013656">
    <property type="entry name" value="PAS_4"/>
</dbReference>
<dbReference type="Proteomes" id="UP000580474">
    <property type="component" value="Unassembled WGS sequence"/>
</dbReference>
<dbReference type="SUPFAM" id="SSF46894">
    <property type="entry name" value="C-terminal effector domain of the bipartite response regulators"/>
    <property type="match status" value="1"/>
</dbReference>
<dbReference type="InterPro" id="IPR000014">
    <property type="entry name" value="PAS"/>
</dbReference>
<dbReference type="GO" id="GO:0003677">
    <property type="term" value="F:DNA binding"/>
    <property type="evidence" value="ECO:0007669"/>
    <property type="project" value="InterPro"/>
</dbReference>
<dbReference type="InterPro" id="IPR016032">
    <property type="entry name" value="Sig_transdc_resp-reg_C-effctor"/>
</dbReference>
<gene>
    <name evidence="2" type="ORF">BJ969_004068</name>
</gene>
<keyword evidence="3" id="KW-1185">Reference proteome</keyword>
<dbReference type="NCBIfam" id="TIGR00229">
    <property type="entry name" value="sensory_box"/>
    <property type="match status" value="1"/>
</dbReference>
<dbReference type="InterPro" id="IPR000792">
    <property type="entry name" value="Tscrpt_reg_LuxR_C"/>
</dbReference>
<evidence type="ECO:0000259" key="1">
    <source>
        <dbReference type="PROSITE" id="PS50043"/>
    </source>
</evidence>
<proteinExistence type="predicted"/>
<protein>
    <submittedName>
        <fullName evidence="2">PAS domain S-box-containing protein</fullName>
    </submittedName>
</protein>
<organism evidence="2 3">
    <name type="scientific">Saccharopolyspora gloriosae</name>
    <dbReference type="NCBI Taxonomy" id="455344"/>
    <lineage>
        <taxon>Bacteria</taxon>
        <taxon>Bacillati</taxon>
        <taxon>Actinomycetota</taxon>
        <taxon>Actinomycetes</taxon>
        <taxon>Pseudonocardiales</taxon>
        <taxon>Pseudonocardiaceae</taxon>
        <taxon>Saccharopolyspora</taxon>
    </lineage>
</organism>
<dbReference type="SMART" id="SM00421">
    <property type="entry name" value="HTH_LUXR"/>
    <property type="match status" value="1"/>
</dbReference>
<dbReference type="AlphaFoldDB" id="A0A840NGF3"/>
<dbReference type="InterPro" id="IPR035965">
    <property type="entry name" value="PAS-like_dom_sf"/>
</dbReference>
<dbReference type="Pfam" id="PF00196">
    <property type="entry name" value="GerE"/>
    <property type="match status" value="1"/>
</dbReference>
<evidence type="ECO:0000313" key="3">
    <source>
        <dbReference type="Proteomes" id="UP000580474"/>
    </source>
</evidence>
<dbReference type="Pfam" id="PF08448">
    <property type="entry name" value="PAS_4"/>
    <property type="match status" value="1"/>
</dbReference>
<accession>A0A840NGF3</accession>
<dbReference type="EMBL" id="JACHIV010000001">
    <property type="protein sequence ID" value="MBB5070980.1"/>
    <property type="molecule type" value="Genomic_DNA"/>
</dbReference>
<comment type="caution">
    <text evidence="2">The sequence shown here is derived from an EMBL/GenBank/DDBJ whole genome shotgun (WGS) entry which is preliminary data.</text>
</comment>
<dbReference type="Gene3D" id="3.30.450.20">
    <property type="entry name" value="PAS domain"/>
    <property type="match status" value="1"/>
</dbReference>
<dbReference type="SUPFAM" id="SSF55785">
    <property type="entry name" value="PYP-like sensor domain (PAS domain)"/>
    <property type="match status" value="1"/>
</dbReference>
<dbReference type="GO" id="GO:0006355">
    <property type="term" value="P:regulation of DNA-templated transcription"/>
    <property type="evidence" value="ECO:0007669"/>
    <property type="project" value="InterPro"/>
</dbReference>
<name>A0A840NGF3_9PSEU</name>
<dbReference type="CDD" id="cd00130">
    <property type="entry name" value="PAS"/>
    <property type="match status" value="1"/>
</dbReference>
<feature type="domain" description="HTH luxR-type" evidence="1">
    <location>
        <begin position="116"/>
        <end position="181"/>
    </location>
</feature>